<evidence type="ECO:0000256" key="2">
    <source>
        <dbReference type="ARBA" id="ARBA00010291"/>
    </source>
</evidence>
<dbReference type="Pfam" id="PF15624">
    <property type="entry name" value="Mif2_N"/>
    <property type="match status" value="1"/>
</dbReference>
<feature type="region of interest" description="Disordered" evidence="5">
    <location>
        <begin position="385"/>
        <end position="571"/>
    </location>
</feature>
<dbReference type="InterPro" id="IPR011051">
    <property type="entry name" value="RmlC_Cupin_sf"/>
</dbReference>
<feature type="compositionally biased region" description="Polar residues" evidence="5">
    <location>
        <begin position="532"/>
        <end position="545"/>
    </location>
</feature>
<dbReference type="SUPFAM" id="SSF51182">
    <property type="entry name" value="RmlC-like cupins"/>
    <property type="match status" value="1"/>
</dbReference>
<reference evidence="8 9" key="1">
    <citation type="journal article" date="2016" name="Proc. Natl. Acad. Sci. U.S.A.">
        <title>Comparative genomics of biotechnologically important yeasts.</title>
        <authorList>
            <person name="Riley R."/>
            <person name="Haridas S."/>
            <person name="Wolfe K.H."/>
            <person name="Lopes M.R."/>
            <person name="Hittinger C.T."/>
            <person name="Goeker M."/>
            <person name="Salamov A.A."/>
            <person name="Wisecaver J.H."/>
            <person name="Long T.M."/>
            <person name="Calvey C.H."/>
            <person name="Aerts A.L."/>
            <person name="Barry K.W."/>
            <person name="Choi C."/>
            <person name="Clum A."/>
            <person name="Coughlan A.Y."/>
            <person name="Deshpande S."/>
            <person name="Douglass A.P."/>
            <person name="Hanson S.J."/>
            <person name="Klenk H.-P."/>
            <person name="LaButti K.M."/>
            <person name="Lapidus A."/>
            <person name="Lindquist E.A."/>
            <person name="Lipzen A.M."/>
            <person name="Meier-Kolthoff J.P."/>
            <person name="Ohm R.A."/>
            <person name="Otillar R.P."/>
            <person name="Pangilinan J.L."/>
            <person name="Peng Y."/>
            <person name="Rokas A."/>
            <person name="Rosa C.A."/>
            <person name="Scheuner C."/>
            <person name="Sibirny A.A."/>
            <person name="Slot J.C."/>
            <person name="Stielow J.B."/>
            <person name="Sun H."/>
            <person name="Kurtzman C.P."/>
            <person name="Blackwell M."/>
            <person name="Grigoriev I.V."/>
            <person name="Jeffries T.W."/>
        </authorList>
    </citation>
    <scope>NUCLEOTIDE SEQUENCE [LARGE SCALE GENOMIC DNA]</scope>
    <source>
        <strain evidence="8 9">DSM 6958</strain>
    </source>
</reference>
<feature type="compositionally biased region" description="Acidic residues" evidence="5">
    <location>
        <begin position="472"/>
        <end position="482"/>
    </location>
</feature>
<feature type="region of interest" description="Disordered" evidence="5">
    <location>
        <begin position="1"/>
        <end position="96"/>
    </location>
</feature>
<dbReference type="PANTHER" id="PTHR16684">
    <property type="entry name" value="CENTROMERE PROTEIN C"/>
    <property type="match status" value="1"/>
</dbReference>
<feature type="compositionally biased region" description="Low complexity" evidence="5">
    <location>
        <begin position="335"/>
        <end position="345"/>
    </location>
</feature>
<feature type="compositionally biased region" description="Basic and acidic residues" evidence="5">
    <location>
        <begin position="493"/>
        <end position="508"/>
    </location>
</feature>
<dbReference type="STRING" id="857566.A0A1E3PGL1"/>
<dbReference type="AlphaFoldDB" id="A0A1E3PGL1"/>
<dbReference type="GO" id="GO:0005634">
    <property type="term" value="C:nucleus"/>
    <property type="evidence" value="ECO:0007669"/>
    <property type="project" value="UniProtKB-SubCell"/>
</dbReference>
<dbReference type="InterPro" id="IPR025974">
    <property type="entry name" value="Mif2/CENP-C_cupin"/>
</dbReference>
<feature type="compositionally biased region" description="Acidic residues" evidence="5">
    <location>
        <begin position="312"/>
        <end position="322"/>
    </location>
</feature>
<dbReference type="PANTHER" id="PTHR16684:SF11">
    <property type="entry name" value="CENTROMERE PROTEIN C"/>
    <property type="match status" value="1"/>
</dbReference>
<dbReference type="GO" id="GO:0051382">
    <property type="term" value="P:kinetochore assembly"/>
    <property type="evidence" value="ECO:0007669"/>
    <property type="project" value="InterPro"/>
</dbReference>
<organism evidence="8 9">
    <name type="scientific">Nadsonia fulvescens var. elongata DSM 6958</name>
    <dbReference type="NCBI Taxonomy" id="857566"/>
    <lineage>
        <taxon>Eukaryota</taxon>
        <taxon>Fungi</taxon>
        <taxon>Dikarya</taxon>
        <taxon>Ascomycota</taxon>
        <taxon>Saccharomycotina</taxon>
        <taxon>Dipodascomycetes</taxon>
        <taxon>Dipodascales</taxon>
        <taxon>Dipodascales incertae sedis</taxon>
        <taxon>Nadsonia</taxon>
    </lineage>
</organism>
<protein>
    <recommendedName>
        <fullName evidence="10">Mif2/CENP-C cupin domain-containing protein</fullName>
    </recommendedName>
</protein>
<evidence type="ECO:0000259" key="6">
    <source>
        <dbReference type="Pfam" id="PF11699"/>
    </source>
</evidence>
<feature type="compositionally biased region" description="Polar residues" evidence="5">
    <location>
        <begin position="262"/>
        <end position="280"/>
    </location>
</feature>
<dbReference type="EMBL" id="KV454411">
    <property type="protein sequence ID" value="ODQ64518.1"/>
    <property type="molecule type" value="Genomic_DNA"/>
</dbReference>
<keyword evidence="9" id="KW-1185">Reference proteome</keyword>
<dbReference type="OrthoDB" id="1939643at2759"/>
<evidence type="ECO:0000256" key="3">
    <source>
        <dbReference type="ARBA" id="ARBA00023125"/>
    </source>
</evidence>
<dbReference type="GO" id="GO:0051455">
    <property type="term" value="P:spindle attachment to meiosis I kinetochore"/>
    <property type="evidence" value="ECO:0007669"/>
    <property type="project" value="TreeGrafter"/>
</dbReference>
<feature type="domain" description="Mif2/CENP-C cupin" evidence="6">
    <location>
        <begin position="727"/>
        <end position="812"/>
    </location>
</feature>
<gene>
    <name evidence="8" type="ORF">NADFUDRAFT_66618</name>
</gene>
<dbReference type="Gene3D" id="2.60.120.10">
    <property type="entry name" value="Jelly Rolls"/>
    <property type="match status" value="1"/>
</dbReference>
<evidence type="ECO:0000256" key="5">
    <source>
        <dbReference type="SAM" id="MobiDB-lite"/>
    </source>
</evidence>
<feature type="domain" description="Mif2 N-terminal" evidence="7">
    <location>
        <begin position="20"/>
        <end position="79"/>
    </location>
</feature>
<dbReference type="InterPro" id="IPR028386">
    <property type="entry name" value="CENP-C/Mif2/cnp3"/>
</dbReference>
<dbReference type="CDD" id="cd06993">
    <property type="entry name" value="cupin_CENP-C_C"/>
    <property type="match status" value="1"/>
</dbReference>
<dbReference type="Pfam" id="PF11699">
    <property type="entry name" value="CENP-C_C"/>
    <property type="match status" value="1"/>
</dbReference>
<feature type="compositionally biased region" description="Polar residues" evidence="5">
    <location>
        <begin position="62"/>
        <end position="74"/>
    </location>
</feature>
<dbReference type="GO" id="GO:0019237">
    <property type="term" value="F:centromeric DNA binding"/>
    <property type="evidence" value="ECO:0007669"/>
    <property type="project" value="InterPro"/>
</dbReference>
<evidence type="ECO:0000256" key="4">
    <source>
        <dbReference type="ARBA" id="ARBA00023242"/>
    </source>
</evidence>
<evidence type="ECO:0000313" key="9">
    <source>
        <dbReference type="Proteomes" id="UP000095009"/>
    </source>
</evidence>
<keyword evidence="3" id="KW-0238">DNA-binding</keyword>
<feature type="compositionally biased region" description="Acidic residues" evidence="5">
    <location>
        <begin position="411"/>
        <end position="424"/>
    </location>
</feature>
<dbReference type="InterPro" id="IPR014710">
    <property type="entry name" value="RmlC-like_jellyroll"/>
</dbReference>
<sequence>MTTRRRIRPVENTRSTTSSFFEIAEAGRRTGLKITDSGARDEFGMESMDAYFNSDDEEVESRSSGGQRPTSQDSTTRHRDILPRDLTSTSRQPKAAVRSLHAPFNLLSVAPEDNLEDDDVDLDVEVDMDVDMDVDPPQADDEESFRYNISPLRYKPPLGEFSNRINKDNVARMLDYSEIRSSRNSTNMGSSMSLAANMPSTALNKTAKSKNGELPQKNNPMGAVKGSLLSQSMKDRDILSDLKGSSPSDSEADDHKDEIHNRSTLSDRSSSPPIFTNSYDSNKDSGIPPRAQKAPETQHSIKSIGFSRDDHDNDNDSEDEGFDSPTQRDNDSDNGENGNNNYNDYNDYEDNDNYTDASYRQGMSLNENHHEDDNDINMNELSMRYNDEPTPSKGKGRVVFKPRALPTIQATEEESFVSDEEEEPLSAADAYTQDDTGDEYEEAGLADEEEDEDISGVVDSEIDEISQNHPEDEIDEGIDDNGDLSQNGYEENENQRKPKKLSEPEKLRVNSKVTPDSSKTKSLSKSKKAQITPVNQQQGSVSDNFDISEDELSQPAPVRSRERQPIKHYDGGLRRSNRIKIKPLDYWRNERVVYCLDKMDDADSDSPLIPEIREIIKLKPPVEKIKTMAHKRKPKHAAGDDDGSDNETGRRTTKNRRRARVDISSGGSDSELEPGIGEFTIDPRVDAVVFDYPNVEIPGGGFESTQRTIAWSAGSVAFEPVKNNSYKLATLFDADSRYAAGGVIALDPKGVKPMKGSRKNHYFFHVVKGAVEVNISDNIFHLKRGGSFEVSRGNYYSITNRSKGESQLFFVQTTDTLANAQLDRAE</sequence>
<comment type="subcellular location">
    <subcellularLocation>
        <location evidence="1">Nucleus</location>
    </subcellularLocation>
</comment>
<proteinExistence type="inferred from homology"/>
<comment type="similarity">
    <text evidence="2">Belongs to the CENP-C/MIF2 family.</text>
</comment>
<evidence type="ECO:0008006" key="10">
    <source>
        <dbReference type="Google" id="ProtNLM"/>
    </source>
</evidence>
<keyword evidence="4" id="KW-0539">Nucleus</keyword>
<feature type="region of interest" description="Disordered" evidence="5">
    <location>
        <begin position="628"/>
        <end position="676"/>
    </location>
</feature>
<feature type="compositionally biased region" description="Acidic residues" evidence="5">
    <location>
        <begin position="435"/>
        <end position="464"/>
    </location>
</feature>
<feature type="compositionally biased region" description="Basic and acidic residues" evidence="5">
    <location>
        <begin position="559"/>
        <end position="571"/>
    </location>
</feature>
<dbReference type="Proteomes" id="UP000095009">
    <property type="component" value="Unassembled WGS sequence"/>
</dbReference>
<evidence type="ECO:0000313" key="8">
    <source>
        <dbReference type="EMBL" id="ODQ64518.1"/>
    </source>
</evidence>
<evidence type="ECO:0000259" key="7">
    <source>
        <dbReference type="Pfam" id="PF15624"/>
    </source>
</evidence>
<accession>A0A1E3PGL1</accession>
<dbReference type="GO" id="GO:0000776">
    <property type="term" value="C:kinetochore"/>
    <property type="evidence" value="ECO:0007669"/>
    <property type="project" value="InterPro"/>
</dbReference>
<dbReference type="GO" id="GO:0051315">
    <property type="term" value="P:attachment of mitotic spindle microtubules to kinetochore"/>
    <property type="evidence" value="ECO:0007669"/>
    <property type="project" value="TreeGrafter"/>
</dbReference>
<feature type="region of interest" description="Disordered" evidence="5">
    <location>
        <begin position="239"/>
        <end position="358"/>
    </location>
</feature>
<evidence type="ECO:0000256" key="1">
    <source>
        <dbReference type="ARBA" id="ARBA00004123"/>
    </source>
</evidence>
<name>A0A1E3PGL1_9ASCO</name>
<dbReference type="InterPro" id="IPR028929">
    <property type="entry name" value="Mif2_N"/>
</dbReference>